<dbReference type="SUPFAM" id="SSF55073">
    <property type="entry name" value="Nucleotide cyclase"/>
    <property type="match status" value="1"/>
</dbReference>
<dbReference type="SUPFAM" id="SSF55785">
    <property type="entry name" value="PYP-like sensor domain (PAS domain)"/>
    <property type="match status" value="1"/>
</dbReference>
<dbReference type="Gene3D" id="3.30.70.270">
    <property type="match status" value="1"/>
</dbReference>
<dbReference type="EMBL" id="MDHN01000032">
    <property type="protein sequence ID" value="OFC69942.1"/>
    <property type="molecule type" value="Genomic_DNA"/>
</dbReference>
<keyword evidence="1" id="KW-0472">Membrane</keyword>
<dbReference type="Proteomes" id="UP000175691">
    <property type="component" value="Unassembled WGS sequence"/>
</dbReference>
<gene>
    <name evidence="3" type="ORF">BFC18_15275</name>
</gene>
<dbReference type="InterPro" id="IPR000160">
    <property type="entry name" value="GGDEF_dom"/>
</dbReference>
<proteinExistence type="predicted"/>
<feature type="transmembrane region" description="Helical" evidence="1">
    <location>
        <begin position="145"/>
        <end position="166"/>
    </location>
</feature>
<evidence type="ECO:0000313" key="3">
    <source>
        <dbReference type="EMBL" id="OFC69942.1"/>
    </source>
</evidence>
<protein>
    <recommendedName>
        <fullName evidence="2">GGDEF domain-containing protein</fullName>
    </recommendedName>
</protein>
<dbReference type="SMART" id="SM00267">
    <property type="entry name" value="GGDEF"/>
    <property type="match status" value="1"/>
</dbReference>
<evidence type="ECO:0000256" key="1">
    <source>
        <dbReference type="SAM" id="Phobius"/>
    </source>
</evidence>
<dbReference type="PANTHER" id="PTHR44757:SF2">
    <property type="entry name" value="BIOFILM ARCHITECTURE MAINTENANCE PROTEIN MBAA"/>
    <property type="match status" value="1"/>
</dbReference>
<organism evidence="3 4">
    <name type="scientific">Alteromonas confluentis</name>
    <dbReference type="NCBI Taxonomy" id="1656094"/>
    <lineage>
        <taxon>Bacteria</taxon>
        <taxon>Pseudomonadati</taxon>
        <taxon>Pseudomonadota</taxon>
        <taxon>Gammaproteobacteria</taxon>
        <taxon>Alteromonadales</taxon>
        <taxon>Alteromonadaceae</taxon>
        <taxon>Alteromonas/Salinimonas group</taxon>
        <taxon>Alteromonas</taxon>
    </lineage>
</organism>
<evidence type="ECO:0000313" key="4">
    <source>
        <dbReference type="Proteomes" id="UP000175691"/>
    </source>
</evidence>
<feature type="domain" description="GGDEF" evidence="2">
    <location>
        <begin position="389"/>
        <end position="525"/>
    </location>
</feature>
<dbReference type="OrthoDB" id="5905478at2"/>
<evidence type="ECO:0000259" key="2">
    <source>
        <dbReference type="PROSITE" id="PS50887"/>
    </source>
</evidence>
<comment type="caution">
    <text evidence="3">The sequence shown here is derived from an EMBL/GenBank/DDBJ whole genome shotgun (WGS) entry which is preliminary data.</text>
</comment>
<dbReference type="PROSITE" id="PS50887">
    <property type="entry name" value="GGDEF"/>
    <property type="match status" value="1"/>
</dbReference>
<sequence length="525" mass="58654">MFLKRLHLRVASIIALIGTVIAVAGGAIVYQQSEETLLTSTDRLIQQLADSTRKPAAISVYVEDDILAKEITEGLIKNDLIRSAVVTGNTEDLAVSGTIPSDETGIEIQLAHPFIEEQIIGKLTIYPARSFILENVSNLSMQSSLSMLLVALAITVAVAVVTNEMLSRPLLKMSREFESVDPSDPENLQNIKQGSRREDELGNLIKRMNDMISATRHFYQEEKLLRKETEKLERQFRLLFERATIGIALISLKRGVLQVNTAFIGMLGKIDSMQDFCKTFNEEHTVNEIVTAIRSQNGTSHDSADLSYYVDGKIRWVHCLFAVVSEQRLNRASEGDVLIEVVVNDITERMKREEQVRFAAEHDPLTGLHNRRGGEAFLRNLITASSIDKPFVLMMIDLDRFKPINDEFGHEAGDKVLEAVGRRIPKFFSDYTCVCSRWGGDEFVVGLIAPRSFISDIDIQCKLLIDMISVPVPVEGVGKCAVSATVGAILLRKESADLNTLLVKADELMYAVKRRNRGEHQVDTY</sequence>
<dbReference type="InterPro" id="IPR043128">
    <property type="entry name" value="Rev_trsase/Diguanyl_cyclase"/>
</dbReference>
<dbReference type="InterPro" id="IPR035965">
    <property type="entry name" value="PAS-like_dom_sf"/>
</dbReference>
<dbReference type="STRING" id="1656094.BFC18_15275"/>
<dbReference type="Gene3D" id="3.30.450.20">
    <property type="entry name" value="PAS domain"/>
    <property type="match status" value="1"/>
</dbReference>
<dbReference type="CDD" id="cd01949">
    <property type="entry name" value="GGDEF"/>
    <property type="match status" value="1"/>
</dbReference>
<keyword evidence="4" id="KW-1185">Reference proteome</keyword>
<accession>A0A1E7Z910</accession>
<dbReference type="PANTHER" id="PTHR44757">
    <property type="entry name" value="DIGUANYLATE CYCLASE DGCP"/>
    <property type="match status" value="1"/>
</dbReference>
<dbReference type="InterPro" id="IPR052155">
    <property type="entry name" value="Biofilm_reg_signaling"/>
</dbReference>
<dbReference type="Pfam" id="PF00990">
    <property type="entry name" value="GGDEF"/>
    <property type="match status" value="1"/>
</dbReference>
<dbReference type="Gene3D" id="6.10.340.10">
    <property type="match status" value="1"/>
</dbReference>
<reference evidence="3 4" key="1">
    <citation type="submission" date="2016-08" db="EMBL/GenBank/DDBJ databases">
        <authorList>
            <person name="Seilhamer J.J."/>
        </authorList>
    </citation>
    <scope>NUCLEOTIDE SEQUENCE [LARGE SCALE GENOMIC DNA]</scope>
    <source>
        <strain evidence="3 4">KCTC 42603</strain>
    </source>
</reference>
<keyword evidence="1" id="KW-1133">Transmembrane helix</keyword>
<dbReference type="AlphaFoldDB" id="A0A1E7Z910"/>
<keyword evidence="1" id="KW-0812">Transmembrane</keyword>
<dbReference type="NCBIfam" id="TIGR00254">
    <property type="entry name" value="GGDEF"/>
    <property type="match status" value="1"/>
</dbReference>
<dbReference type="RefSeq" id="WP_070126191.1">
    <property type="nucleotide sequence ID" value="NZ_MDHN01000032.1"/>
</dbReference>
<name>A0A1E7Z910_9ALTE</name>
<dbReference type="InterPro" id="IPR029787">
    <property type="entry name" value="Nucleotide_cyclase"/>
</dbReference>